<evidence type="ECO:0000256" key="2">
    <source>
        <dbReference type="SAM" id="SignalP"/>
    </source>
</evidence>
<gene>
    <name evidence="3" type="ORF">EEDITHA_LOCUS5641</name>
</gene>
<keyword evidence="4" id="KW-1185">Reference proteome</keyword>
<comment type="caution">
    <text evidence="3">The sequence shown here is derived from an EMBL/GenBank/DDBJ whole genome shotgun (WGS) entry which is preliminary data.</text>
</comment>
<dbReference type="AlphaFoldDB" id="A0AAU9TS78"/>
<sequence length="106" mass="10213">MNILVCIGLLICICTAYASALPRSAVESSSSVKVAHQTPEEILAPEESQWGGGYGHGGGGRGGGGWGGGGWGGGRGGGGNWGGGRGWGGGWGGGHGNGGGGYGWGR</sequence>
<protein>
    <submittedName>
        <fullName evidence="3">Uncharacterized protein</fullName>
    </submittedName>
</protein>
<dbReference type="EMBL" id="CAKOGL010000008">
    <property type="protein sequence ID" value="CAH2089603.1"/>
    <property type="molecule type" value="Genomic_DNA"/>
</dbReference>
<accession>A0AAU9TS78</accession>
<feature type="region of interest" description="Disordered" evidence="1">
    <location>
        <begin position="37"/>
        <end position="106"/>
    </location>
</feature>
<keyword evidence="2" id="KW-0732">Signal</keyword>
<feature type="compositionally biased region" description="Gly residues" evidence="1">
    <location>
        <begin position="50"/>
        <end position="106"/>
    </location>
</feature>
<organism evidence="3 4">
    <name type="scientific">Euphydryas editha</name>
    <name type="common">Edith's checkerspot</name>
    <dbReference type="NCBI Taxonomy" id="104508"/>
    <lineage>
        <taxon>Eukaryota</taxon>
        <taxon>Metazoa</taxon>
        <taxon>Ecdysozoa</taxon>
        <taxon>Arthropoda</taxon>
        <taxon>Hexapoda</taxon>
        <taxon>Insecta</taxon>
        <taxon>Pterygota</taxon>
        <taxon>Neoptera</taxon>
        <taxon>Endopterygota</taxon>
        <taxon>Lepidoptera</taxon>
        <taxon>Glossata</taxon>
        <taxon>Ditrysia</taxon>
        <taxon>Papilionoidea</taxon>
        <taxon>Nymphalidae</taxon>
        <taxon>Nymphalinae</taxon>
        <taxon>Euphydryas</taxon>
    </lineage>
</organism>
<name>A0AAU9TS78_EUPED</name>
<evidence type="ECO:0000256" key="1">
    <source>
        <dbReference type="SAM" id="MobiDB-lite"/>
    </source>
</evidence>
<proteinExistence type="predicted"/>
<feature type="signal peptide" evidence="2">
    <location>
        <begin position="1"/>
        <end position="20"/>
    </location>
</feature>
<dbReference type="Proteomes" id="UP001153954">
    <property type="component" value="Unassembled WGS sequence"/>
</dbReference>
<evidence type="ECO:0000313" key="4">
    <source>
        <dbReference type="Proteomes" id="UP001153954"/>
    </source>
</evidence>
<evidence type="ECO:0000313" key="3">
    <source>
        <dbReference type="EMBL" id="CAH2089603.1"/>
    </source>
</evidence>
<reference evidence="3" key="1">
    <citation type="submission" date="2022-03" db="EMBL/GenBank/DDBJ databases">
        <authorList>
            <person name="Tunstrom K."/>
        </authorList>
    </citation>
    <scope>NUCLEOTIDE SEQUENCE</scope>
</reference>
<feature type="chain" id="PRO_5043942133" evidence="2">
    <location>
        <begin position="21"/>
        <end position="106"/>
    </location>
</feature>